<dbReference type="EMBL" id="VANU01000001">
    <property type="protein sequence ID" value="TLP40684.1"/>
    <property type="molecule type" value="Genomic_DNA"/>
</dbReference>
<name>A0A5R8Y3L3_9BACT</name>
<evidence type="ECO:0000313" key="4">
    <source>
        <dbReference type="Proteomes" id="UP000308901"/>
    </source>
</evidence>
<dbReference type="Pfam" id="PF06865">
    <property type="entry name" value="Ppnp"/>
    <property type="match status" value="1"/>
</dbReference>
<gene>
    <name evidence="3" type="ORF">FDK22_01335</name>
</gene>
<dbReference type="OrthoDB" id="9793848at2"/>
<dbReference type="RefSeq" id="WP_138150982.1">
    <property type="nucleotide sequence ID" value="NZ_CBDDKQ010000002.1"/>
</dbReference>
<dbReference type="SUPFAM" id="SSF51182">
    <property type="entry name" value="RmlC-like cupins"/>
    <property type="match status" value="1"/>
</dbReference>
<reference evidence="3 4" key="1">
    <citation type="submission" date="2019-05" db="EMBL/GenBank/DDBJ databases">
        <title>Arcobacter sp. nov., isolated from sea sediment.</title>
        <authorList>
            <person name="Kim W."/>
        </authorList>
    </citation>
    <scope>NUCLEOTIDE SEQUENCE [LARGE SCALE GENOMIC DNA]</scope>
    <source>
        <strain evidence="3 4">CAU 1517</strain>
    </source>
</reference>
<proteinExistence type="predicted"/>
<dbReference type="CDD" id="cd20296">
    <property type="entry name" value="cupin_PpnP-like"/>
    <property type="match status" value="1"/>
</dbReference>
<dbReference type="InterPro" id="IPR011051">
    <property type="entry name" value="RmlC_Cupin_sf"/>
</dbReference>
<dbReference type="GO" id="GO:0016154">
    <property type="term" value="F:pyrimidine-nucleoside phosphorylase activity"/>
    <property type="evidence" value="ECO:0007669"/>
    <property type="project" value="TreeGrafter"/>
</dbReference>
<dbReference type="Proteomes" id="UP000308901">
    <property type="component" value="Unassembled WGS sequence"/>
</dbReference>
<dbReference type="GO" id="GO:0004731">
    <property type="term" value="F:purine-nucleoside phosphorylase activity"/>
    <property type="evidence" value="ECO:0007669"/>
    <property type="project" value="TreeGrafter"/>
</dbReference>
<dbReference type="InterPro" id="IPR014710">
    <property type="entry name" value="RmlC-like_jellyroll"/>
</dbReference>
<comment type="caution">
    <text evidence="3">The sequence shown here is derived from an EMBL/GenBank/DDBJ whole genome shotgun (WGS) entry which is preliminary data.</text>
</comment>
<evidence type="ECO:0000256" key="2">
    <source>
        <dbReference type="ARBA" id="ARBA00022679"/>
    </source>
</evidence>
<dbReference type="PANTHER" id="PTHR36540">
    <property type="entry name" value="PYRIMIDINE/PURINE NUCLEOSIDE PHOSPHORYLASE"/>
    <property type="match status" value="1"/>
</dbReference>
<evidence type="ECO:0000256" key="1">
    <source>
        <dbReference type="ARBA" id="ARBA00022676"/>
    </source>
</evidence>
<keyword evidence="4" id="KW-1185">Reference proteome</keyword>
<dbReference type="PANTHER" id="PTHR36540:SF1">
    <property type="entry name" value="PYRIMIDINE_PURINE NUCLEOSIDE PHOSPHORYLASE"/>
    <property type="match status" value="1"/>
</dbReference>
<dbReference type="InterPro" id="IPR009664">
    <property type="entry name" value="Ppnp"/>
</dbReference>
<dbReference type="AlphaFoldDB" id="A0A5R8Y3L3"/>
<protein>
    <submittedName>
        <fullName evidence="3">Pyrimidine/purine nucleoside phosphorylase</fullName>
    </submittedName>
</protein>
<evidence type="ECO:0000313" key="3">
    <source>
        <dbReference type="EMBL" id="TLP40684.1"/>
    </source>
</evidence>
<keyword evidence="2" id="KW-0808">Transferase</keyword>
<sequence length="107" mass="11930">MDFRNVSIAKEASILYNGNITSRGITFEDGSKKTLGIMLPGEYELNTVNKSTIDINSGSLEVMLPAEDWVEYTAPASIEISQNSKYKLKVTSLVDYCCSFEKVSYKK</sequence>
<accession>A0A5R8Y3L3</accession>
<organism evidence="3 4">
    <name type="scientific">Arcobacter arenosus</name>
    <dbReference type="NCBI Taxonomy" id="2576037"/>
    <lineage>
        <taxon>Bacteria</taxon>
        <taxon>Pseudomonadati</taxon>
        <taxon>Campylobacterota</taxon>
        <taxon>Epsilonproteobacteria</taxon>
        <taxon>Campylobacterales</taxon>
        <taxon>Arcobacteraceae</taxon>
        <taxon>Arcobacter</taxon>
    </lineage>
</organism>
<dbReference type="Gene3D" id="2.60.120.10">
    <property type="entry name" value="Jelly Rolls"/>
    <property type="match status" value="1"/>
</dbReference>
<dbReference type="GO" id="GO:0005829">
    <property type="term" value="C:cytosol"/>
    <property type="evidence" value="ECO:0007669"/>
    <property type="project" value="TreeGrafter"/>
</dbReference>
<keyword evidence="1" id="KW-0328">Glycosyltransferase</keyword>